<sequence length="299" mass="32741">MVFRIVTRGKYLQELNRALTRAAGMLILLLAIFCAPLEAMAAADESEDQGWQFIVTPYVWVVGLEGDLTIKGRTADVDASFLDIIRNSDSIFGFLGNFEVRKGRWGAFVDGTYLDLESDTVRFGPVSSDAKVKVALISFGASYRLAEWSLADAPGGDPSYAGQKMVVDFYAGGRYTSLDGTLDANINLTPGPLNLSAGRKFKGSPDWVDPIFGLRTTTEVFPKIKLLLAGDIGGFGAGSDFTWHADGLLGYDFSLFSKKSTVWAGYRALYQDYETGSGRNRFEWKMTMHGPVTGLSIHF</sequence>
<evidence type="ECO:0000313" key="1">
    <source>
        <dbReference type="EMBL" id="WNM62291.1"/>
    </source>
</evidence>
<dbReference type="EMBL" id="CP116968">
    <property type="protein sequence ID" value="WNM62291.1"/>
    <property type="molecule type" value="Genomic_DNA"/>
</dbReference>
<dbReference type="KEGG" id="nneo:PQG83_00680"/>
<organism evidence="1 2">
    <name type="scientific">Candidatus Nitrospira neomarina</name>
    <dbReference type="NCBI Taxonomy" id="3020899"/>
    <lineage>
        <taxon>Bacteria</taxon>
        <taxon>Pseudomonadati</taxon>
        <taxon>Nitrospirota</taxon>
        <taxon>Nitrospiria</taxon>
        <taxon>Nitrospirales</taxon>
        <taxon>Nitrospiraceae</taxon>
        <taxon>Nitrospira</taxon>
    </lineage>
</organism>
<gene>
    <name evidence="1" type="ORF">PQG83_00680</name>
</gene>
<reference evidence="1 2" key="1">
    <citation type="submission" date="2023-01" db="EMBL/GenBank/DDBJ databases">
        <title>Cultivation and genomic characterization of new, ubiquitous marine nitrite-oxidizing bacteria from the Nitrospirales.</title>
        <authorList>
            <person name="Mueller A.J."/>
            <person name="Daebeler A."/>
            <person name="Herbold C.W."/>
            <person name="Kirkegaard R.H."/>
            <person name="Daims H."/>
        </authorList>
    </citation>
    <scope>NUCLEOTIDE SEQUENCE [LARGE SCALE GENOMIC DNA]</scope>
    <source>
        <strain evidence="1 2">DK</strain>
    </source>
</reference>
<name>A0AA96GRM1_9BACT</name>
<keyword evidence="2" id="KW-1185">Reference proteome</keyword>
<accession>A0AA96GRM1</accession>
<protein>
    <submittedName>
        <fullName evidence="1">Uncharacterized protein</fullName>
    </submittedName>
</protein>
<dbReference type="Proteomes" id="UP001302494">
    <property type="component" value="Chromosome"/>
</dbReference>
<dbReference type="AlphaFoldDB" id="A0AA96GRM1"/>
<dbReference type="RefSeq" id="WP_312745569.1">
    <property type="nucleotide sequence ID" value="NZ_CP116968.1"/>
</dbReference>
<evidence type="ECO:0000313" key="2">
    <source>
        <dbReference type="Proteomes" id="UP001302494"/>
    </source>
</evidence>
<proteinExistence type="predicted"/>